<dbReference type="HOGENOM" id="CLU_3170234_0_0_3"/>
<dbReference type="AlphaFoldDB" id="A0A0F6U0K2"/>
<dbReference type="Proteomes" id="UP000034103">
    <property type="component" value="Chromosome"/>
</dbReference>
<organism evidence="1 2">
    <name type="scientific">Microcystis aeruginosa NIES-2549</name>
    <dbReference type="NCBI Taxonomy" id="1641812"/>
    <lineage>
        <taxon>Bacteria</taxon>
        <taxon>Bacillati</taxon>
        <taxon>Cyanobacteriota</taxon>
        <taxon>Cyanophyceae</taxon>
        <taxon>Oscillatoriophycideae</taxon>
        <taxon>Chroococcales</taxon>
        <taxon>Microcystaceae</taxon>
        <taxon>Microcystis</taxon>
    </lineage>
</organism>
<dbReference type="PATRIC" id="fig|1641812.3.peg.164"/>
<gene>
    <name evidence="1" type="ORF">MYAER_0158</name>
</gene>
<dbReference type="EMBL" id="CP011304">
    <property type="protein sequence ID" value="AKE62522.1"/>
    <property type="molecule type" value="Genomic_DNA"/>
</dbReference>
<name>A0A0F6U0K2_MICAE</name>
<sequence>MIGGNHLGVLVTYMEKASKFLVAGLAKNKTASEINPCHRKTFSRDSP</sequence>
<protein>
    <submittedName>
        <fullName evidence="1">Mobile element protein</fullName>
    </submittedName>
</protein>
<proteinExistence type="predicted"/>
<evidence type="ECO:0000313" key="2">
    <source>
        <dbReference type="Proteomes" id="UP000034103"/>
    </source>
</evidence>
<reference evidence="1 2" key="1">
    <citation type="journal article" date="2015" name="Genome Announc.">
        <title>Complete Genome Sequence of Microcystis aeruginosa NIES-2549, a Bloom-Forming Cyanobacterium from Lake Kasumigaura, Japan.</title>
        <authorList>
            <person name="Yamaguchi H."/>
            <person name="Suzuki S."/>
            <person name="Tanabe Y."/>
            <person name="Osana Y."/>
            <person name="Shimura Y."/>
            <person name="Ishida K."/>
            <person name="Kawachi M."/>
        </authorList>
    </citation>
    <scope>NUCLEOTIDE SEQUENCE [LARGE SCALE GENOMIC DNA]</scope>
    <source>
        <strain evidence="1 2">NIES-2549</strain>
    </source>
</reference>
<evidence type="ECO:0000313" key="1">
    <source>
        <dbReference type="EMBL" id="AKE62522.1"/>
    </source>
</evidence>
<accession>A0A0F6U0K2</accession>